<sequence>MSKLDILGIEFIIVSIVLSVMLYKLEISKQIVDEAYEYIKKHRAFGPLTKYLSIISIISIVLIDFKFIIYWDYGFIITYGGGWVVMSLLTICTGFLQKKNSVYFKRGLIAILSILIFIAVYMYAFRDVFFY</sequence>
<reference evidence="2" key="1">
    <citation type="submission" date="2019-11" db="EMBL/GenBank/DDBJ databases">
        <authorList>
            <person name="Feng L."/>
        </authorList>
    </citation>
    <scope>NUCLEOTIDE SEQUENCE</scope>
    <source>
        <strain evidence="2">VdisparLFYP95</strain>
    </source>
</reference>
<evidence type="ECO:0000313" key="2">
    <source>
        <dbReference type="EMBL" id="VYU36928.1"/>
    </source>
</evidence>
<organism evidence="2">
    <name type="scientific">Veillonella dispar</name>
    <dbReference type="NCBI Taxonomy" id="39778"/>
    <lineage>
        <taxon>Bacteria</taxon>
        <taxon>Bacillati</taxon>
        <taxon>Bacillota</taxon>
        <taxon>Negativicutes</taxon>
        <taxon>Veillonellales</taxon>
        <taxon>Veillonellaceae</taxon>
        <taxon>Veillonella</taxon>
    </lineage>
</organism>
<feature type="transmembrane region" description="Helical" evidence="1">
    <location>
        <begin position="76"/>
        <end position="96"/>
    </location>
</feature>
<feature type="transmembrane region" description="Helical" evidence="1">
    <location>
        <begin position="48"/>
        <end position="70"/>
    </location>
</feature>
<evidence type="ECO:0000256" key="1">
    <source>
        <dbReference type="SAM" id="Phobius"/>
    </source>
</evidence>
<dbReference type="RefSeq" id="WP_156720097.1">
    <property type="nucleotide sequence ID" value="NZ_CACRUF010000057.1"/>
</dbReference>
<protein>
    <submittedName>
        <fullName evidence="2">Uncharacterized protein</fullName>
    </submittedName>
</protein>
<dbReference type="EMBL" id="CACRUF010000057">
    <property type="protein sequence ID" value="VYU36928.1"/>
    <property type="molecule type" value="Genomic_DNA"/>
</dbReference>
<gene>
    <name evidence="2" type="ORF">VDLFYP95_00271</name>
</gene>
<feature type="transmembrane region" description="Helical" evidence="1">
    <location>
        <begin position="108"/>
        <end position="125"/>
    </location>
</feature>
<name>A0A6N3EAY4_9FIRM</name>
<feature type="transmembrane region" description="Helical" evidence="1">
    <location>
        <begin position="6"/>
        <end position="27"/>
    </location>
</feature>
<keyword evidence="1" id="KW-0812">Transmembrane</keyword>
<keyword evidence="1" id="KW-0472">Membrane</keyword>
<proteinExistence type="predicted"/>
<keyword evidence="1" id="KW-1133">Transmembrane helix</keyword>
<accession>A0A6N3EAY4</accession>
<dbReference type="AlphaFoldDB" id="A0A6N3EAY4"/>